<dbReference type="InterPro" id="IPR002563">
    <property type="entry name" value="Flavin_Rdtase-like_dom"/>
</dbReference>
<dbReference type="EC" id="1.5.1.-" evidence="7"/>
<dbReference type="GO" id="GO:0016491">
    <property type="term" value="F:oxidoreductase activity"/>
    <property type="evidence" value="ECO:0007669"/>
    <property type="project" value="UniProtKB-KW"/>
</dbReference>
<dbReference type="Gene3D" id="2.30.110.10">
    <property type="entry name" value="Electron Transport, Fmn-binding Protein, Chain A"/>
    <property type="match status" value="1"/>
</dbReference>
<keyword evidence="8" id="KW-1185">Reference proteome</keyword>
<reference evidence="8" key="1">
    <citation type="submission" date="2023-07" db="EMBL/GenBank/DDBJ databases">
        <title>30 novel species of actinomycetes from the DSMZ collection.</title>
        <authorList>
            <person name="Nouioui I."/>
        </authorList>
    </citation>
    <scope>NUCLEOTIDE SEQUENCE [LARGE SCALE GENOMIC DNA]</scope>
    <source>
        <strain evidence="8">DSM 41699</strain>
    </source>
</reference>
<sequence length="244" mass="26504">MIIDAAELNAASAYKLLIGSIIPRAVAWVGTVSQDGVANLAPISFFTAVGRKPPMVSISLQPREDGVTLKDTLVNIRDTGEFVTNLVTLPQADAMHSSAFEFGPEVDEFEALGLEKAPSEVVRVPRVKGAPIAFECVVDRIMPVGDDGVDHVVWGRVVRFHVRDDLYLERGRIDTAALPAVGRLAAEYTLVDNVFTTPLDKDLLTARDGRRMQRLDARPADWSPIDTDEWSPSGAVSSPGKRAQ</sequence>
<keyword evidence="3" id="KW-0288">FMN</keyword>
<accession>A0ABU2U035</accession>
<comment type="cofactor">
    <cofactor evidence="1">
        <name>FMN</name>
        <dbReference type="ChEBI" id="CHEBI:58210"/>
    </cofactor>
</comment>
<evidence type="ECO:0000256" key="2">
    <source>
        <dbReference type="ARBA" id="ARBA00022630"/>
    </source>
</evidence>
<evidence type="ECO:0000313" key="7">
    <source>
        <dbReference type="EMBL" id="MDT0466465.1"/>
    </source>
</evidence>
<comment type="similarity">
    <text evidence="4">Belongs to the flavoredoxin family.</text>
</comment>
<evidence type="ECO:0000256" key="5">
    <source>
        <dbReference type="SAM" id="MobiDB-lite"/>
    </source>
</evidence>
<dbReference type="Pfam" id="PF01613">
    <property type="entry name" value="Flavin_Reduct"/>
    <property type="match status" value="1"/>
</dbReference>
<evidence type="ECO:0000256" key="3">
    <source>
        <dbReference type="ARBA" id="ARBA00022643"/>
    </source>
</evidence>
<feature type="region of interest" description="Disordered" evidence="5">
    <location>
        <begin position="215"/>
        <end position="244"/>
    </location>
</feature>
<dbReference type="Proteomes" id="UP001183809">
    <property type="component" value="Unassembled WGS sequence"/>
</dbReference>
<dbReference type="PANTHER" id="PTHR33798">
    <property type="entry name" value="FLAVOPROTEIN OXYGENASE"/>
    <property type="match status" value="1"/>
</dbReference>
<evidence type="ECO:0000256" key="4">
    <source>
        <dbReference type="ARBA" id="ARBA00038054"/>
    </source>
</evidence>
<dbReference type="SUPFAM" id="SSF50475">
    <property type="entry name" value="FMN-binding split barrel"/>
    <property type="match status" value="1"/>
</dbReference>
<name>A0ABU2U035_9ACTN</name>
<comment type="caution">
    <text evidence="7">The sequence shown here is derived from an EMBL/GenBank/DDBJ whole genome shotgun (WGS) entry which is preliminary data.</text>
</comment>
<keyword evidence="2" id="KW-0285">Flavoprotein</keyword>
<dbReference type="SMART" id="SM00903">
    <property type="entry name" value="Flavin_Reduct"/>
    <property type="match status" value="1"/>
</dbReference>
<gene>
    <name evidence="7" type="ORF">RM764_26240</name>
</gene>
<dbReference type="PANTHER" id="PTHR33798:SF5">
    <property type="entry name" value="FLAVIN REDUCTASE LIKE DOMAIN-CONTAINING PROTEIN"/>
    <property type="match status" value="1"/>
</dbReference>
<dbReference type="InterPro" id="IPR012349">
    <property type="entry name" value="Split_barrel_FMN-bd"/>
</dbReference>
<keyword evidence="7" id="KW-0560">Oxidoreductase</keyword>
<evidence type="ECO:0000259" key="6">
    <source>
        <dbReference type="SMART" id="SM00903"/>
    </source>
</evidence>
<protein>
    <submittedName>
        <fullName evidence="7">Flavin reductase family protein</fullName>
        <ecNumber evidence="7">1.5.1.-</ecNumber>
    </submittedName>
</protein>
<dbReference type="RefSeq" id="WP_311697925.1">
    <property type="nucleotide sequence ID" value="NZ_JAVREY010000037.1"/>
</dbReference>
<evidence type="ECO:0000313" key="8">
    <source>
        <dbReference type="Proteomes" id="UP001183809"/>
    </source>
</evidence>
<dbReference type="EMBL" id="JAVREY010000037">
    <property type="protein sequence ID" value="MDT0466465.1"/>
    <property type="molecule type" value="Genomic_DNA"/>
</dbReference>
<evidence type="ECO:0000256" key="1">
    <source>
        <dbReference type="ARBA" id="ARBA00001917"/>
    </source>
</evidence>
<feature type="domain" description="Flavin reductase like" evidence="6">
    <location>
        <begin position="19"/>
        <end position="174"/>
    </location>
</feature>
<organism evidence="7 8">
    <name type="scientific">Streptomyces gibsoniae</name>
    <dbReference type="NCBI Taxonomy" id="3075529"/>
    <lineage>
        <taxon>Bacteria</taxon>
        <taxon>Bacillati</taxon>
        <taxon>Actinomycetota</taxon>
        <taxon>Actinomycetes</taxon>
        <taxon>Kitasatosporales</taxon>
        <taxon>Streptomycetaceae</taxon>
        <taxon>Streptomyces</taxon>
    </lineage>
</organism>
<proteinExistence type="inferred from homology"/>